<protein>
    <submittedName>
        <fullName evidence="2">Uncharacterized protein</fullName>
    </submittedName>
</protein>
<dbReference type="InParanoid" id="B9SFR1"/>
<sequence length="53" mass="6137">MDRSIKSGRETQREREERKGFGSGVERVSCVRAFGPLCGCEWMSKQCELRKNK</sequence>
<dbReference type="Proteomes" id="UP000008311">
    <property type="component" value="Unassembled WGS sequence"/>
</dbReference>
<reference evidence="3" key="1">
    <citation type="journal article" date="2010" name="Nat. Biotechnol.">
        <title>Draft genome sequence of the oilseed species Ricinus communis.</title>
        <authorList>
            <person name="Chan A.P."/>
            <person name="Crabtree J."/>
            <person name="Zhao Q."/>
            <person name="Lorenzi H."/>
            <person name="Orvis J."/>
            <person name="Puiu D."/>
            <person name="Melake-Berhan A."/>
            <person name="Jones K.M."/>
            <person name="Redman J."/>
            <person name="Chen G."/>
            <person name="Cahoon E.B."/>
            <person name="Gedil M."/>
            <person name="Stanke M."/>
            <person name="Haas B.J."/>
            <person name="Wortman J.R."/>
            <person name="Fraser-Liggett C.M."/>
            <person name="Ravel J."/>
            <person name="Rabinowicz P.D."/>
        </authorList>
    </citation>
    <scope>NUCLEOTIDE SEQUENCE [LARGE SCALE GENOMIC DNA]</scope>
    <source>
        <strain evidence="3">cv. Hale</strain>
    </source>
</reference>
<proteinExistence type="predicted"/>
<feature type="compositionally biased region" description="Basic and acidic residues" evidence="1">
    <location>
        <begin position="1"/>
        <end position="20"/>
    </location>
</feature>
<organism evidence="2 3">
    <name type="scientific">Ricinus communis</name>
    <name type="common">Castor bean</name>
    <dbReference type="NCBI Taxonomy" id="3988"/>
    <lineage>
        <taxon>Eukaryota</taxon>
        <taxon>Viridiplantae</taxon>
        <taxon>Streptophyta</taxon>
        <taxon>Embryophyta</taxon>
        <taxon>Tracheophyta</taxon>
        <taxon>Spermatophyta</taxon>
        <taxon>Magnoliopsida</taxon>
        <taxon>eudicotyledons</taxon>
        <taxon>Gunneridae</taxon>
        <taxon>Pentapetalae</taxon>
        <taxon>rosids</taxon>
        <taxon>fabids</taxon>
        <taxon>Malpighiales</taxon>
        <taxon>Euphorbiaceae</taxon>
        <taxon>Acalyphoideae</taxon>
        <taxon>Acalypheae</taxon>
        <taxon>Ricinus</taxon>
    </lineage>
</organism>
<dbReference type="AlphaFoldDB" id="B9SFR1"/>
<accession>B9SFR1</accession>
<name>B9SFR1_RICCO</name>
<keyword evidence="3" id="KW-1185">Reference proteome</keyword>
<evidence type="ECO:0000313" key="2">
    <source>
        <dbReference type="EMBL" id="EEF37550.1"/>
    </source>
</evidence>
<evidence type="ECO:0000256" key="1">
    <source>
        <dbReference type="SAM" id="MobiDB-lite"/>
    </source>
</evidence>
<dbReference type="EMBL" id="EQ973946">
    <property type="protein sequence ID" value="EEF37550.1"/>
    <property type="molecule type" value="Genomic_DNA"/>
</dbReference>
<evidence type="ECO:0000313" key="3">
    <source>
        <dbReference type="Proteomes" id="UP000008311"/>
    </source>
</evidence>
<gene>
    <name evidence="2" type="ORF">RCOM_1224490</name>
</gene>
<feature type="region of interest" description="Disordered" evidence="1">
    <location>
        <begin position="1"/>
        <end position="23"/>
    </location>
</feature>